<evidence type="ECO:0008006" key="3">
    <source>
        <dbReference type="Google" id="ProtNLM"/>
    </source>
</evidence>
<dbReference type="AlphaFoldDB" id="A0A222FMT6"/>
<dbReference type="RefSeq" id="WP_094061008.1">
    <property type="nucleotide sequence ID" value="NZ_CP022530.1"/>
</dbReference>
<name>A0A222FMT6_9GAMM</name>
<protein>
    <recommendedName>
        <fullName evidence="3">Gp5/Type VI secretion system Vgr protein OB-fold domain-containing protein</fullName>
    </recommendedName>
</protein>
<dbReference type="EMBL" id="CP022530">
    <property type="protein sequence ID" value="ASP39834.1"/>
    <property type="molecule type" value="Genomic_DNA"/>
</dbReference>
<dbReference type="SUPFAM" id="SSF69279">
    <property type="entry name" value="Phage tail proteins"/>
    <property type="match status" value="1"/>
</dbReference>
<dbReference type="Gene3D" id="4.10.220.110">
    <property type="match status" value="1"/>
</dbReference>
<dbReference type="OrthoDB" id="9762420at2"/>
<dbReference type="Gene3D" id="2.30.110.50">
    <property type="match status" value="1"/>
</dbReference>
<organism evidence="1 2">
    <name type="scientific">Bacterioplanes sanyensis</name>
    <dbReference type="NCBI Taxonomy" id="1249553"/>
    <lineage>
        <taxon>Bacteria</taxon>
        <taxon>Pseudomonadati</taxon>
        <taxon>Pseudomonadota</taxon>
        <taxon>Gammaproteobacteria</taxon>
        <taxon>Oceanospirillales</taxon>
        <taxon>Oceanospirillaceae</taxon>
        <taxon>Bacterioplanes</taxon>
    </lineage>
</organism>
<dbReference type="Pfam" id="PF05954">
    <property type="entry name" value="Phage_GPD"/>
    <property type="match status" value="1"/>
</dbReference>
<sequence>MTAQHRPFSIDECDYNNPSIAVQIEGPSGLTSDYIRVESLQGQESISQPFQLTLELRADDVASASGKMLDASVIGQWACISLAQHNDDSLPPSYRYLRGLVTEVALGAPGCYTLTVQSPLQVLSLRNRYHIYTDCDVQTLLNQVFAQELQDTKFKLRFDFDSSLTLTRTQDWMQAGETDLEFIQRILGKCCVHYFFIHEQNLLTLVFSNSVVTQDKVAIPGHSSGPLVLRYTYTSVEKLGSQQADLFCDLRYAIKMMPGKVSAMLTRQEAVWEQNPVAAAENTPWLSHGNNVKTEYQHHRCYDYGANTDEDKGQLTKICQQIETEAGTLTGTVTSSLLSPGYCFTLSDPLLDDDDGRGTGRPEFSGEIFVVTKIQHKMSASGFYSGQVEATMLSLSEDEYQHTLLTPFNIQNTRQGSILAKVLDHEKPSGWRYRSKSNFQPERGQTSFDNEPYHERGCLVELVTGEQHWVALPRTSQTVPEVNSLVMIGRGGNESEQPELQQVLSSHGSKTIMPPDRRNASWQTNTHWGSNYSTSYGDGISIRYGHNSATNLPQAIQLVESAYDNADIGGGLYGNSSYSKGGGWSLSQSDNADVGILSASVSQGSSYNESHAKVSYSVTNTGTSQNYSKVGKSVSRSVIGEYDGSVDLNSPSFVAGKLPDQSIVSLANQLGNGDSYNENHIKGRSVSLSGTDMPPPGWGDKSATVYSSSQTLGKVVNKNVHIGDSDSTSLQVGNSQSVSTTVGTTDNVNTFVGLRNDINTSLSATNAVSTTIGASNSITTNASATNSVSTTVGLANSVDTFVGARNSLSTNLSATNSTSTTIGVSNSTETFIGAKNVTSTSLAATNTTETFIGARNHTSTTLAATNTTETFLGATNTTSTRLALNNSNSVTMGVDMSNAVNLSSSISNKLSMGAVISNDINLAVGVNTVLAPFMVNNDLTPKAKTSETTTEILLGIYIIL</sequence>
<dbReference type="Proteomes" id="UP000202440">
    <property type="component" value="Chromosome"/>
</dbReference>
<proteinExistence type="predicted"/>
<reference evidence="1 2" key="1">
    <citation type="submission" date="2017-07" db="EMBL/GenBank/DDBJ databases">
        <title>Annotated genome sequence of Bacterioplanes sanyensis isolated from Red Sea.</title>
        <authorList>
            <person name="Rehman Z.U."/>
        </authorList>
    </citation>
    <scope>NUCLEOTIDE SEQUENCE [LARGE SCALE GENOMIC DNA]</scope>
    <source>
        <strain evidence="1 2">NV9</strain>
    </source>
</reference>
<dbReference type="Gene3D" id="3.55.50.10">
    <property type="entry name" value="Baseplate protein-like domains"/>
    <property type="match status" value="1"/>
</dbReference>
<dbReference type="KEGG" id="bsan:CHH28_14640"/>
<accession>A0A222FMT6</accession>
<evidence type="ECO:0000313" key="2">
    <source>
        <dbReference type="Proteomes" id="UP000202440"/>
    </source>
</evidence>
<evidence type="ECO:0000313" key="1">
    <source>
        <dbReference type="EMBL" id="ASP39834.1"/>
    </source>
</evidence>
<keyword evidence="2" id="KW-1185">Reference proteome</keyword>
<gene>
    <name evidence="1" type="ORF">CHH28_14640</name>
</gene>